<dbReference type="GO" id="GO:0005737">
    <property type="term" value="C:cytoplasm"/>
    <property type="evidence" value="ECO:0007669"/>
    <property type="project" value="TreeGrafter"/>
</dbReference>
<evidence type="ECO:0000256" key="2">
    <source>
        <dbReference type="ARBA" id="ARBA00004881"/>
    </source>
</evidence>
<evidence type="ECO:0000256" key="12">
    <source>
        <dbReference type="ARBA" id="ARBA00023277"/>
    </source>
</evidence>
<evidence type="ECO:0000256" key="5">
    <source>
        <dbReference type="ARBA" id="ARBA00022679"/>
    </source>
</evidence>
<comment type="subcellular location">
    <subcellularLocation>
        <location evidence="1">Membrane</location>
        <topology evidence="1">Single-pass type II membrane protein</topology>
    </subcellularLocation>
</comment>
<dbReference type="InterPro" id="IPR019378">
    <property type="entry name" value="GDP-Fuc_O-FucTrfase"/>
</dbReference>
<proteinExistence type="inferred from homology"/>
<evidence type="ECO:0000256" key="10">
    <source>
        <dbReference type="ARBA" id="ARBA00023180"/>
    </source>
</evidence>
<evidence type="ECO:0000256" key="7">
    <source>
        <dbReference type="ARBA" id="ARBA00022968"/>
    </source>
</evidence>
<keyword evidence="5" id="KW-0808">Transferase</keyword>
<dbReference type="Pfam" id="PF10250">
    <property type="entry name" value="O-FucT"/>
    <property type="match status" value="1"/>
</dbReference>
<evidence type="ECO:0000313" key="15">
    <source>
        <dbReference type="EMBL" id="CAI8601280.1"/>
    </source>
</evidence>
<organism evidence="15 16">
    <name type="scientific">Vicia faba</name>
    <name type="common">Broad bean</name>
    <name type="synonym">Faba vulgaris</name>
    <dbReference type="NCBI Taxonomy" id="3906"/>
    <lineage>
        <taxon>Eukaryota</taxon>
        <taxon>Viridiplantae</taxon>
        <taxon>Streptophyta</taxon>
        <taxon>Embryophyta</taxon>
        <taxon>Tracheophyta</taxon>
        <taxon>Spermatophyta</taxon>
        <taxon>Magnoliopsida</taxon>
        <taxon>eudicotyledons</taxon>
        <taxon>Gunneridae</taxon>
        <taxon>Pentapetalae</taxon>
        <taxon>rosids</taxon>
        <taxon>fabids</taxon>
        <taxon>Fabales</taxon>
        <taxon>Fabaceae</taxon>
        <taxon>Papilionoideae</taxon>
        <taxon>50 kb inversion clade</taxon>
        <taxon>NPAAA clade</taxon>
        <taxon>Hologalegina</taxon>
        <taxon>IRL clade</taxon>
        <taxon>Fabeae</taxon>
        <taxon>Vicia</taxon>
    </lineage>
</organism>
<feature type="transmembrane region" description="Helical" evidence="14">
    <location>
        <begin position="9"/>
        <end position="30"/>
    </location>
</feature>
<keyword evidence="10" id="KW-0325">Glycoprotein</keyword>
<keyword evidence="16" id="KW-1185">Reference proteome</keyword>
<keyword evidence="9 14" id="KW-0472">Membrane</keyword>
<evidence type="ECO:0000256" key="9">
    <source>
        <dbReference type="ARBA" id="ARBA00023136"/>
    </source>
</evidence>
<keyword evidence="8 14" id="KW-1133">Transmembrane helix</keyword>
<keyword evidence="7" id="KW-0735">Signal-anchor</keyword>
<dbReference type="GO" id="GO:0016757">
    <property type="term" value="F:glycosyltransferase activity"/>
    <property type="evidence" value="ECO:0007669"/>
    <property type="project" value="UniProtKB-KW"/>
</dbReference>
<dbReference type="GO" id="GO:0006004">
    <property type="term" value="P:fucose metabolic process"/>
    <property type="evidence" value="ECO:0007669"/>
    <property type="project" value="UniProtKB-KW"/>
</dbReference>
<evidence type="ECO:0000256" key="3">
    <source>
        <dbReference type="ARBA" id="ARBA00007737"/>
    </source>
</evidence>
<evidence type="ECO:0000313" key="16">
    <source>
        <dbReference type="Proteomes" id="UP001157006"/>
    </source>
</evidence>
<evidence type="ECO:0000256" key="6">
    <source>
        <dbReference type="ARBA" id="ARBA00022692"/>
    </source>
</evidence>
<comment type="pathway">
    <text evidence="2">Glycan metabolism.</text>
</comment>
<sequence>MVVFSVKPLFTIFVVSLTLLVVFTLLSPRYPFSQNWISGEPSLYASPFRFLFLFLALICQKDLNFETGGEVDIWSVRRLMEWRPCKWWLQGHQTALPLETNGYIRVDCYGGLNQMRRDFCDGVGIARLLKATLVLPKFEVASYWNETSGFADVYDLDYFIQQMNGFVKVVKTLPPDIATKEPVQVDCSKRKGQFDYVESVLPSLLKGKEN</sequence>
<name>A0AAV0ZS16_VICFA</name>
<dbReference type="Proteomes" id="UP001157006">
    <property type="component" value="Chromosome 2"/>
</dbReference>
<dbReference type="PANTHER" id="PTHR31741:SF2">
    <property type="entry name" value="O-FUCOSYLTRANSFERASE 13"/>
    <property type="match status" value="1"/>
</dbReference>
<reference evidence="15 16" key="1">
    <citation type="submission" date="2023-01" db="EMBL/GenBank/DDBJ databases">
        <authorList>
            <person name="Kreplak J."/>
        </authorList>
    </citation>
    <scope>NUCLEOTIDE SEQUENCE [LARGE SCALE GENOMIC DNA]</scope>
</reference>
<evidence type="ECO:0000256" key="14">
    <source>
        <dbReference type="SAM" id="Phobius"/>
    </source>
</evidence>
<keyword evidence="6 14" id="KW-0812">Transmembrane</keyword>
<evidence type="ECO:0000256" key="4">
    <source>
        <dbReference type="ARBA" id="ARBA00022676"/>
    </source>
</evidence>
<comment type="similarity">
    <text evidence="3">Belongs to the glycosyltransferase GT106 family.</text>
</comment>
<dbReference type="GO" id="GO:0016020">
    <property type="term" value="C:membrane"/>
    <property type="evidence" value="ECO:0007669"/>
    <property type="project" value="UniProtKB-SubCell"/>
</dbReference>
<dbReference type="AlphaFoldDB" id="A0AAV0ZS16"/>
<evidence type="ECO:0000256" key="13">
    <source>
        <dbReference type="ARBA" id="ARBA00030350"/>
    </source>
</evidence>
<gene>
    <name evidence="15" type="ORF">VFH_II265000</name>
</gene>
<accession>A0AAV0ZS16</accession>
<keyword evidence="4" id="KW-0328">Glycosyltransferase</keyword>
<keyword evidence="12" id="KW-0119">Carbohydrate metabolism</keyword>
<evidence type="ECO:0000256" key="8">
    <source>
        <dbReference type="ARBA" id="ARBA00022989"/>
    </source>
</evidence>
<keyword evidence="11" id="KW-0294">Fucose metabolism</keyword>
<evidence type="ECO:0000256" key="11">
    <source>
        <dbReference type="ARBA" id="ARBA00023253"/>
    </source>
</evidence>
<dbReference type="EMBL" id="OX451737">
    <property type="protein sequence ID" value="CAI8601280.1"/>
    <property type="molecule type" value="Genomic_DNA"/>
</dbReference>
<dbReference type="PANTHER" id="PTHR31741">
    <property type="entry name" value="OS02G0726500 PROTEIN-RELATED"/>
    <property type="match status" value="1"/>
</dbReference>
<evidence type="ECO:0000256" key="1">
    <source>
        <dbReference type="ARBA" id="ARBA00004606"/>
    </source>
</evidence>
<protein>
    <recommendedName>
        <fullName evidence="13">O-fucosyltransferase family protein</fullName>
    </recommendedName>
</protein>